<dbReference type="RefSeq" id="WP_038413382.1">
    <property type="nucleotide sequence ID" value="NZ_CP009455.1"/>
</dbReference>
<organism evidence="2 3">
    <name type="scientific">Pseudomonas cremoricolorata</name>
    <dbReference type="NCBI Taxonomy" id="157783"/>
    <lineage>
        <taxon>Bacteria</taxon>
        <taxon>Pseudomonadati</taxon>
        <taxon>Pseudomonadota</taxon>
        <taxon>Gammaproteobacteria</taxon>
        <taxon>Pseudomonadales</taxon>
        <taxon>Pseudomonadaceae</taxon>
        <taxon>Pseudomonas</taxon>
    </lineage>
</organism>
<protein>
    <recommendedName>
        <fullName evidence="4">DUF1654 domain-containing protein</fullName>
    </recommendedName>
</protein>
<gene>
    <name evidence="2" type="ORF">LK03_16400</name>
</gene>
<proteinExistence type="predicted"/>
<accession>A0A089WQ94</accession>
<dbReference type="Pfam" id="PF07867">
    <property type="entry name" value="DUF1654"/>
    <property type="match status" value="1"/>
</dbReference>
<name>A0A089WQ94_9PSED</name>
<dbReference type="InterPro" id="IPR012449">
    <property type="entry name" value="Phage_F116_Orf28"/>
</dbReference>
<dbReference type="KEGG" id="psw:LK03_16400"/>
<evidence type="ECO:0000313" key="2">
    <source>
        <dbReference type="EMBL" id="AIR90751.1"/>
    </source>
</evidence>
<sequence>MATQWTSTPTLREEMTGVERLSLRISSMINHPVAQMQRWVTIHPLDSDAQADWQEVLGQLDETPELQLQHHADGTVTVRWQRGAGALGDGERDGDEDSTATPPF</sequence>
<dbReference type="OrthoDB" id="7030629at2"/>
<dbReference type="AlphaFoldDB" id="A0A089WQ94"/>
<reference evidence="2 3" key="1">
    <citation type="submission" date="2014-09" db="EMBL/GenBank/DDBJ databases">
        <authorList>
            <person name="Chan K.-G."/>
        </authorList>
    </citation>
    <scope>NUCLEOTIDE SEQUENCE [LARGE SCALE GENOMIC DNA]</scope>
    <source>
        <strain evidence="2 3">ND07</strain>
    </source>
</reference>
<evidence type="ECO:0000256" key="1">
    <source>
        <dbReference type="SAM" id="MobiDB-lite"/>
    </source>
</evidence>
<feature type="region of interest" description="Disordered" evidence="1">
    <location>
        <begin position="83"/>
        <end position="104"/>
    </location>
</feature>
<dbReference type="Proteomes" id="UP000029493">
    <property type="component" value="Chromosome"/>
</dbReference>
<keyword evidence="3" id="KW-1185">Reference proteome</keyword>
<evidence type="ECO:0008006" key="4">
    <source>
        <dbReference type="Google" id="ProtNLM"/>
    </source>
</evidence>
<evidence type="ECO:0000313" key="3">
    <source>
        <dbReference type="Proteomes" id="UP000029493"/>
    </source>
</evidence>
<dbReference type="EMBL" id="CP009455">
    <property type="protein sequence ID" value="AIR90751.1"/>
    <property type="molecule type" value="Genomic_DNA"/>
</dbReference>